<evidence type="ECO:0000313" key="2">
    <source>
        <dbReference type="EMBL" id="KFO24868.1"/>
    </source>
</evidence>
<accession>A0A091D2X9</accession>
<reference evidence="2 3" key="1">
    <citation type="submission" date="2013-11" db="EMBL/GenBank/DDBJ databases">
        <title>The Damaraland mole rat (Fukomys damarensis) genome and evolution of African mole rats.</title>
        <authorList>
            <person name="Gladyshev V.N."/>
            <person name="Fang X."/>
        </authorList>
    </citation>
    <scope>NUCLEOTIDE SEQUENCE [LARGE SCALE GENOMIC DNA]</scope>
    <source>
        <tissue evidence="2">Liver</tissue>
    </source>
</reference>
<name>A0A091D2X9_FUKDA</name>
<keyword evidence="1" id="KW-0175">Coiled coil</keyword>
<evidence type="ECO:0000256" key="1">
    <source>
        <dbReference type="SAM" id="Coils"/>
    </source>
</evidence>
<feature type="coiled-coil region" evidence="1">
    <location>
        <begin position="276"/>
        <end position="303"/>
    </location>
</feature>
<protein>
    <submittedName>
        <fullName evidence="2">Uncharacterized protein</fullName>
    </submittedName>
</protein>
<gene>
    <name evidence="2" type="ORF">H920_13669</name>
</gene>
<dbReference type="AlphaFoldDB" id="A0A091D2X9"/>
<dbReference type="EMBL" id="KN123483">
    <property type="protein sequence ID" value="KFO24868.1"/>
    <property type="molecule type" value="Genomic_DNA"/>
</dbReference>
<sequence length="416" mass="45875">MPHKLVSSLALISSNAKNYVAGEDCDLMHILPRESKLQAVSEKAGGQEERLHKLDLKVVLWAKKGENNSILHPTQSKRNTTNGSLLHNRELKEDGLQGLACGHCWLGLNMFICITASVVCSRKALTRDKQAKHSTMGLVNRKFVTEQQRVMNEVQHTALHPRSGERGRTLGGWMGLRVSQVGDLGLAVSVPLIPILRRDKKTFRSPSRCISERLEKKALAGKLGPLQDELCEITALTWCTKRDNACEHIYSGGGPAKLTSVHGQLVMQPRHTETKKKALDSLCKELQDTQEDLEASRLQEEQAAPLRVLALAGAEADGPEGPGKVFSRCSSQQHNSAVPDTKSLTIGYMGPCAIRFREPTHQSRDNDFPTLHLPLAEAQEKEKLHTEQGNPSPGREARLAIRRVGSTALWTLLCCP</sequence>
<organism evidence="2 3">
    <name type="scientific">Fukomys damarensis</name>
    <name type="common">Damaraland mole rat</name>
    <name type="synonym">Cryptomys damarensis</name>
    <dbReference type="NCBI Taxonomy" id="885580"/>
    <lineage>
        <taxon>Eukaryota</taxon>
        <taxon>Metazoa</taxon>
        <taxon>Chordata</taxon>
        <taxon>Craniata</taxon>
        <taxon>Vertebrata</taxon>
        <taxon>Euteleostomi</taxon>
        <taxon>Mammalia</taxon>
        <taxon>Eutheria</taxon>
        <taxon>Euarchontoglires</taxon>
        <taxon>Glires</taxon>
        <taxon>Rodentia</taxon>
        <taxon>Hystricomorpha</taxon>
        <taxon>Bathyergidae</taxon>
        <taxon>Fukomys</taxon>
    </lineage>
</organism>
<dbReference type="Proteomes" id="UP000028990">
    <property type="component" value="Unassembled WGS sequence"/>
</dbReference>
<keyword evidence="3" id="KW-1185">Reference proteome</keyword>
<evidence type="ECO:0000313" key="3">
    <source>
        <dbReference type="Proteomes" id="UP000028990"/>
    </source>
</evidence>
<proteinExistence type="predicted"/>